<dbReference type="EMBL" id="JACHLR010000002">
    <property type="protein sequence ID" value="MBB4857172.1"/>
    <property type="molecule type" value="Genomic_DNA"/>
</dbReference>
<dbReference type="Pfam" id="PF12728">
    <property type="entry name" value="HTH_17"/>
    <property type="match status" value="1"/>
</dbReference>
<accession>A0A7W7K6L9</accession>
<dbReference type="RefSeq" id="WP_184242440.1">
    <property type="nucleotide sequence ID" value="NZ_JACHLR010000002.1"/>
</dbReference>
<dbReference type="AlphaFoldDB" id="A0A7W7K6L9"/>
<organism evidence="2 3">
    <name type="scientific">Novosphingobium chloroacetimidivorans</name>
    <dbReference type="NCBI Taxonomy" id="1428314"/>
    <lineage>
        <taxon>Bacteria</taxon>
        <taxon>Pseudomonadati</taxon>
        <taxon>Pseudomonadota</taxon>
        <taxon>Alphaproteobacteria</taxon>
        <taxon>Sphingomonadales</taxon>
        <taxon>Sphingomonadaceae</taxon>
        <taxon>Novosphingobium</taxon>
    </lineage>
</organism>
<evidence type="ECO:0000259" key="1">
    <source>
        <dbReference type="Pfam" id="PF12728"/>
    </source>
</evidence>
<evidence type="ECO:0000313" key="2">
    <source>
        <dbReference type="EMBL" id="MBB4857172.1"/>
    </source>
</evidence>
<dbReference type="Proteomes" id="UP000555448">
    <property type="component" value="Unassembled WGS sequence"/>
</dbReference>
<sequence length="59" mass="6497">MQALSDDLLEGASAAAAYLGLKPRAVYRLTEAGELPVIRKGRKLFYRKSELERAFQVAG</sequence>
<keyword evidence="3" id="KW-1185">Reference proteome</keyword>
<feature type="domain" description="Helix-turn-helix" evidence="1">
    <location>
        <begin position="15"/>
        <end position="54"/>
    </location>
</feature>
<dbReference type="SUPFAM" id="SSF46955">
    <property type="entry name" value="Putative DNA-binding domain"/>
    <property type="match status" value="1"/>
</dbReference>
<reference evidence="2 3" key="1">
    <citation type="submission" date="2020-08" db="EMBL/GenBank/DDBJ databases">
        <title>Functional genomics of gut bacteria from endangered species of beetles.</title>
        <authorList>
            <person name="Carlos-Shanley C."/>
        </authorList>
    </citation>
    <scope>NUCLEOTIDE SEQUENCE [LARGE SCALE GENOMIC DNA]</scope>
    <source>
        <strain evidence="2 3">S00245</strain>
    </source>
</reference>
<protein>
    <submittedName>
        <fullName evidence="2">Excisionase family DNA binding protein</fullName>
    </submittedName>
</protein>
<dbReference type="InterPro" id="IPR009061">
    <property type="entry name" value="DNA-bd_dom_put_sf"/>
</dbReference>
<dbReference type="InterPro" id="IPR041657">
    <property type="entry name" value="HTH_17"/>
</dbReference>
<comment type="caution">
    <text evidence="2">The sequence shown here is derived from an EMBL/GenBank/DDBJ whole genome shotgun (WGS) entry which is preliminary data.</text>
</comment>
<name>A0A7W7K6L9_9SPHN</name>
<gene>
    <name evidence="2" type="ORF">HNO88_000479</name>
</gene>
<proteinExistence type="predicted"/>
<evidence type="ECO:0000313" key="3">
    <source>
        <dbReference type="Proteomes" id="UP000555448"/>
    </source>
</evidence>